<accession>A0ABZ1XDF2</accession>
<protein>
    <submittedName>
        <fullName evidence="2">Uncharacterized protein</fullName>
    </submittedName>
</protein>
<dbReference type="EMBL" id="CP109019">
    <property type="protein sequence ID" value="WUT80780.1"/>
    <property type="molecule type" value="Genomic_DNA"/>
</dbReference>
<sequence>MTDDHRVFTVTKAAPHQSRDGREQQIIRRDSVWGVRGADRGQLGGAPGVRL</sequence>
<dbReference type="RefSeq" id="WP_329394642.1">
    <property type="nucleotide sequence ID" value="NZ_CP109019.1"/>
</dbReference>
<evidence type="ECO:0000256" key="1">
    <source>
        <dbReference type="SAM" id="MobiDB-lite"/>
    </source>
</evidence>
<reference evidence="2" key="1">
    <citation type="submission" date="2022-10" db="EMBL/GenBank/DDBJ databases">
        <title>The complete genomes of actinobacterial strains from the NBC collection.</title>
        <authorList>
            <person name="Joergensen T.S."/>
            <person name="Alvarez Arevalo M."/>
            <person name="Sterndorff E.B."/>
            <person name="Faurdal D."/>
            <person name="Vuksanovic O."/>
            <person name="Mourched A.-S."/>
            <person name="Charusanti P."/>
            <person name="Shaw S."/>
            <person name="Blin K."/>
            <person name="Weber T."/>
        </authorList>
    </citation>
    <scope>NUCLEOTIDE SEQUENCE</scope>
    <source>
        <strain evidence="2">NBC_00668</strain>
    </source>
</reference>
<organism evidence="2 3">
    <name type="scientific">Streptomyces melanogenes</name>
    <dbReference type="NCBI Taxonomy" id="67326"/>
    <lineage>
        <taxon>Bacteria</taxon>
        <taxon>Bacillati</taxon>
        <taxon>Actinomycetota</taxon>
        <taxon>Actinomycetes</taxon>
        <taxon>Kitasatosporales</taxon>
        <taxon>Streptomycetaceae</taxon>
        <taxon>Streptomyces</taxon>
    </lineage>
</organism>
<evidence type="ECO:0000313" key="2">
    <source>
        <dbReference type="EMBL" id="WUT80780.1"/>
    </source>
</evidence>
<gene>
    <name evidence="2" type="ORF">OG515_00555</name>
</gene>
<evidence type="ECO:0000313" key="3">
    <source>
        <dbReference type="Proteomes" id="UP001432060"/>
    </source>
</evidence>
<proteinExistence type="predicted"/>
<dbReference type="Proteomes" id="UP001432060">
    <property type="component" value="Chromosome"/>
</dbReference>
<feature type="region of interest" description="Disordered" evidence="1">
    <location>
        <begin position="1"/>
        <end position="26"/>
    </location>
</feature>
<feature type="compositionally biased region" description="Basic and acidic residues" evidence="1">
    <location>
        <begin position="17"/>
        <end position="26"/>
    </location>
</feature>
<keyword evidence="3" id="KW-1185">Reference proteome</keyword>
<name>A0ABZ1XDF2_9ACTN</name>